<dbReference type="OrthoDB" id="3400345at2"/>
<sequence>MVEGAAGDAGLAAARIPQGVIRYRVTGPEDGPVLVFVHGFLVNGDLWRKVVPTLAATYRCVTPDWPAGSHEVPLRRPADFSLPGMAQIVADFLAALDLRDVTLIGNDSGGAVVQRTAVDHPERLARIVLTPCDAFDVFPPSPFGLVVASAYVPGMPWLSLQAMRVRALRRLPFAYGWFAKHPIDEAAMRSYIEPGLRSPGVRRDMRDLLFNLDRAWTRNTAERLREFTGPALVVRAGDDRLFPAEDGRRLARALSDASLVTIPDCYTAIPEDRPDELAATIADFLAKTASPRPAAGRLM</sequence>
<proteinExistence type="predicted"/>
<accession>A0A6H9YYS9</accession>
<dbReference type="Proteomes" id="UP000468735">
    <property type="component" value="Unassembled WGS sequence"/>
</dbReference>
<evidence type="ECO:0000259" key="1">
    <source>
        <dbReference type="Pfam" id="PF00561"/>
    </source>
</evidence>
<evidence type="ECO:0000313" key="2">
    <source>
        <dbReference type="EMBL" id="KAB2347041.1"/>
    </source>
</evidence>
<name>A0A6H9YYS9_9ACTN</name>
<dbReference type="Pfam" id="PF00561">
    <property type="entry name" value="Abhydrolase_1"/>
    <property type="match status" value="1"/>
</dbReference>
<dbReference type="PRINTS" id="PR00111">
    <property type="entry name" value="ABHYDROLASE"/>
</dbReference>
<dbReference type="Gene3D" id="3.40.50.1820">
    <property type="entry name" value="alpha/beta hydrolase"/>
    <property type="match status" value="1"/>
</dbReference>
<evidence type="ECO:0000313" key="3">
    <source>
        <dbReference type="Proteomes" id="UP000468735"/>
    </source>
</evidence>
<keyword evidence="3" id="KW-1185">Reference proteome</keyword>
<dbReference type="SUPFAM" id="SSF53474">
    <property type="entry name" value="alpha/beta-Hydrolases"/>
    <property type="match status" value="1"/>
</dbReference>
<feature type="domain" description="AB hydrolase-1" evidence="1">
    <location>
        <begin position="32"/>
        <end position="130"/>
    </location>
</feature>
<dbReference type="InterPro" id="IPR029058">
    <property type="entry name" value="AB_hydrolase_fold"/>
</dbReference>
<dbReference type="AlphaFoldDB" id="A0A6H9YYS9"/>
<dbReference type="GO" id="GO:0016787">
    <property type="term" value="F:hydrolase activity"/>
    <property type="evidence" value="ECO:0007669"/>
    <property type="project" value="UniProtKB-KW"/>
</dbReference>
<reference evidence="2 3" key="1">
    <citation type="submission" date="2019-09" db="EMBL/GenBank/DDBJ databases">
        <title>Actinomadura physcomitrii sp. nov., a novel actinomycete isolated from moss [Physcomitrium sphaericum (Ludw) Fuernr].</title>
        <authorList>
            <person name="Zhuang X."/>
            <person name="Liu C."/>
        </authorList>
    </citation>
    <scope>NUCLEOTIDE SEQUENCE [LARGE SCALE GENOMIC DNA]</scope>
    <source>
        <strain evidence="2 3">HMC1</strain>
    </source>
</reference>
<dbReference type="EMBL" id="WBMT01000010">
    <property type="protein sequence ID" value="KAB2347041.1"/>
    <property type="molecule type" value="Genomic_DNA"/>
</dbReference>
<organism evidence="2 3">
    <name type="scientific">Actinomadura rudentiformis</name>
    <dbReference type="NCBI Taxonomy" id="359158"/>
    <lineage>
        <taxon>Bacteria</taxon>
        <taxon>Bacillati</taxon>
        <taxon>Actinomycetota</taxon>
        <taxon>Actinomycetes</taxon>
        <taxon>Streptosporangiales</taxon>
        <taxon>Thermomonosporaceae</taxon>
        <taxon>Actinomadura</taxon>
    </lineage>
</organism>
<dbReference type="InterPro" id="IPR000073">
    <property type="entry name" value="AB_hydrolase_1"/>
</dbReference>
<comment type="caution">
    <text evidence="2">The sequence shown here is derived from an EMBL/GenBank/DDBJ whole genome shotgun (WGS) entry which is preliminary data.</text>
</comment>
<gene>
    <name evidence="2" type="ORF">F8566_21680</name>
</gene>
<dbReference type="PANTHER" id="PTHR43689">
    <property type="entry name" value="HYDROLASE"/>
    <property type="match status" value="1"/>
</dbReference>
<keyword evidence="2" id="KW-0378">Hydrolase</keyword>
<dbReference type="PANTHER" id="PTHR43689:SF8">
    <property type="entry name" value="ALPHA_BETA-HYDROLASES SUPERFAMILY PROTEIN"/>
    <property type="match status" value="1"/>
</dbReference>
<protein>
    <submittedName>
        <fullName evidence="2">Alpha/beta hydrolase</fullName>
    </submittedName>
</protein>